<dbReference type="Proteomes" id="UP000694924">
    <property type="component" value="Unplaced"/>
</dbReference>
<organism evidence="2 4">
    <name type="scientific">Polistes dominula</name>
    <name type="common">European paper wasp</name>
    <name type="synonym">Vespa dominula</name>
    <dbReference type="NCBI Taxonomy" id="743375"/>
    <lineage>
        <taxon>Eukaryota</taxon>
        <taxon>Metazoa</taxon>
        <taxon>Ecdysozoa</taxon>
        <taxon>Arthropoda</taxon>
        <taxon>Hexapoda</taxon>
        <taxon>Insecta</taxon>
        <taxon>Pterygota</taxon>
        <taxon>Neoptera</taxon>
        <taxon>Endopterygota</taxon>
        <taxon>Hymenoptera</taxon>
        <taxon>Apocrita</taxon>
        <taxon>Aculeata</taxon>
        <taxon>Vespoidea</taxon>
        <taxon>Vespidae</taxon>
        <taxon>Polistinae</taxon>
        <taxon>Polistini</taxon>
        <taxon>Polistes</taxon>
    </lineage>
</organism>
<evidence type="ECO:0000313" key="3">
    <source>
        <dbReference type="RefSeq" id="XP_015173402.1"/>
    </source>
</evidence>
<keyword evidence="2" id="KW-1185">Reference proteome</keyword>
<sequence>MIEIILLFLGVYGTLAIPYKPHREHEFRTLGNDAVDDTEIVEARLPGSANLNEKSLPLSRLYVVEPVSLPGNENLEERAQIRVALPGTKNLEEKGIPDYVLQRMANPINRRISSHPDFEEIPI</sequence>
<proteinExistence type="predicted"/>
<dbReference type="RefSeq" id="XP_015173402.1">
    <property type="nucleotide sequence ID" value="XM_015317916.1"/>
</dbReference>
<feature type="chain" id="PRO_5045022380" evidence="1">
    <location>
        <begin position="17"/>
        <end position="123"/>
    </location>
</feature>
<protein>
    <submittedName>
        <fullName evidence="3 4">Uncharacterized protein LOC107064836</fullName>
    </submittedName>
</protein>
<keyword evidence="1" id="KW-0732">Signal</keyword>
<gene>
    <name evidence="3 4" type="primary">LOC107064836</name>
</gene>
<evidence type="ECO:0000256" key="1">
    <source>
        <dbReference type="SAM" id="SignalP"/>
    </source>
</evidence>
<reference evidence="3 4" key="1">
    <citation type="submission" date="2025-05" db="UniProtKB">
        <authorList>
            <consortium name="RefSeq"/>
        </authorList>
    </citation>
    <scope>IDENTIFICATION</scope>
    <source>
        <tissue evidence="3 4">Whole body</tissue>
    </source>
</reference>
<feature type="signal peptide" evidence="1">
    <location>
        <begin position="1"/>
        <end position="16"/>
    </location>
</feature>
<dbReference type="GeneID" id="107064836"/>
<evidence type="ECO:0000313" key="4">
    <source>
        <dbReference type="RefSeq" id="XP_015173403.1"/>
    </source>
</evidence>
<name>A0ABM1HZL6_POLDO</name>
<evidence type="ECO:0000313" key="2">
    <source>
        <dbReference type="Proteomes" id="UP000694924"/>
    </source>
</evidence>
<accession>A0ABM1HZL6</accession>
<dbReference type="RefSeq" id="XP_015173403.1">
    <property type="nucleotide sequence ID" value="XM_015317917.1"/>
</dbReference>